<name>A0ACC3NEI4_9PEZI</name>
<proteinExistence type="predicted"/>
<protein>
    <submittedName>
        <fullName evidence="1">Uncharacterized protein</fullName>
    </submittedName>
</protein>
<sequence>MQGKKDEASGRTMLMQHDAKGMLEDYRRKLEADASKHSRPTLMPLSANVPTFTPPAHYSHLIGCGCISCRQSELRWKWSVNLDVPHVPYQSSSQPSNGNAINAAAPEDRNATEIKKLTALVETLGEEIAQVRKTSEKRKVKSDKRKKELEQLRDANKIKRESEVQDRSGDHSGSGEGELESLTGVNEVNEMQWSSSTLMDEVPSANMIEDEGENRPRKRRETASRPSLDRQASPMVVIPKSERTLWNEVPPMDEADSIRQSARLQLSTLDRPVPSIEKHTPRKWTEEEERKLATGMRLGYRWTEVWSILGLQRSEKSQEHRRAALLAKEPELRAALDET</sequence>
<gene>
    <name evidence="1" type="ORF">LTR37_007216</name>
</gene>
<dbReference type="EMBL" id="JAUTXU010000050">
    <property type="protein sequence ID" value="KAK3715249.1"/>
    <property type="molecule type" value="Genomic_DNA"/>
</dbReference>
<keyword evidence="2" id="KW-1185">Reference proteome</keyword>
<evidence type="ECO:0000313" key="2">
    <source>
        <dbReference type="Proteomes" id="UP001281147"/>
    </source>
</evidence>
<reference evidence="1" key="1">
    <citation type="submission" date="2023-07" db="EMBL/GenBank/DDBJ databases">
        <title>Black Yeasts Isolated from many extreme environments.</title>
        <authorList>
            <person name="Coleine C."/>
            <person name="Stajich J.E."/>
            <person name="Selbmann L."/>
        </authorList>
    </citation>
    <scope>NUCLEOTIDE SEQUENCE</scope>
    <source>
        <strain evidence="1">CCFEE 5714</strain>
    </source>
</reference>
<evidence type="ECO:0000313" key="1">
    <source>
        <dbReference type="EMBL" id="KAK3715249.1"/>
    </source>
</evidence>
<dbReference type="Proteomes" id="UP001281147">
    <property type="component" value="Unassembled WGS sequence"/>
</dbReference>
<organism evidence="1 2">
    <name type="scientific">Vermiconidia calcicola</name>
    <dbReference type="NCBI Taxonomy" id="1690605"/>
    <lineage>
        <taxon>Eukaryota</taxon>
        <taxon>Fungi</taxon>
        <taxon>Dikarya</taxon>
        <taxon>Ascomycota</taxon>
        <taxon>Pezizomycotina</taxon>
        <taxon>Dothideomycetes</taxon>
        <taxon>Dothideomycetidae</taxon>
        <taxon>Mycosphaerellales</taxon>
        <taxon>Extremaceae</taxon>
        <taxon>Vermiconidia</taxon>
    </lineage>
</organism>
<comment type="caution">
    <text evidence="1">The sequence shown here is derived from an EMBL/GenBank/DDBJ whole genome shotgun (WGS) entry which is preliminary data.</text>
</comment>
<accession>A0ACC3NEI4</accession>